<accession>A0A914HTI5</accession>
<evidence type="ECO:0000313" key="2">
    <source>
        <dbReference type="Proteomes" id="UP000887572"/>
    </source>
</evidence>
<dbReference type="Gene3D" id="3.30.460.10">
    <property type="entry name" value="Beta Polymerase, domain 2"/>
    <property type="match status" value="1"/>
</dbReference>
<dbReference type="InterPro" id="IPR002934">
    <property type="entry name" value="Polymerase_NTP_transf_dom"/>
</dbReference>
<dbReference type="SUPFAM" id="SSF81301">
    <property type="entry name" value="Nucleotidyltransferase"/>
    <property type="match status" value="1"/>
</dbReference>
<dbReference type="GO" id="GO:1990817">
    <property type="term" value="F:poly(A) RNA polymerase activity"/>
    <property type="evidence" value="ECO:0007669"/>
    <property type="project" value="TreeGrafter"/>
</dbReference>
<dbReference type="InterPro" id="IPR043519">
    <property type="entry name" value="NT_sf"/>
</dbReference>
<dbReference type="PANTHER" id="PTHR10682:SF10">
    <property type="entry name" value="POLYNUCLEOTIDE ADENYLYLTRANSFERASE"/>
    <property type="match status" value="1"/>
</dbReference>
<organism evidence="2 3">
    <name type="scientific">Globodera rostochiensis</name>
    <name type="common">Golden nematode worm</name>
    <name type="synonym">Heterodera rostochiensis</name>
    <dbReference type="NCBI Taxonomy" id="31243"/>
    <lineage>
        <taxon>Eukaryota</taxon>
        <taxon>Metazoa</taxon>
        <taxon>Ecdysozoa</taxon>
        <taxon>Nematoda</taxon>
        <taxon>Chromadorea</taxon>
        <taxon>Rhabditida</taxon>
        <taxon>Tylenchina</taxon>
        <taxon>Tylenchomorpha</taxon>
        <taxon>Tylenchoidea</taxon>
        <taxon>Heteroderidae</taxon>
        <taxon>Heteroderinae</taxon>
        <taxon>Globodera</taxon>
    </lineage>
</organism>
<name>A0A914HTI5_GLORO</name>
<dbReference type="PANTHER" id="PTHR10682">
    <property type="entry name" value="POLY A POLYMERASE"/>
    <property type="match status" value="1"/>
</dbReference>
<evidence type="ECO:0000259" key="1">
    <source>
        <dbReference type="Pfam" id="PF01909"/>
    </source>
</evidence>
<feature type="domain" description="Polymerase nucleotidyl transferase" evidence="1">
    <location>
        <begin position="79"/>
        <end position="175"/>
    </location>
</feature>
<dbReference type="WBParaSite" id="Gr19_v10_g4529.t1">
    <property type="protein sequence ID" value="Gr19_v10_g4529.t1"/>
    <property type="gene ID" value="Gr19_v10_g4529"/>
</dbReference>
<dbReference type="AlphaFoldDB" id="A0A914HTI5"/>
<protein>
    <submittedName>
        <fullName evidence="3">Polymerase nucleotidyl transferase domain-containing protein</fullName>
    </submittedName>
</protein>
<keyword evidence="2" id="KW-1185">Reference proteome</keyword>
<sequence length="205" mass="23590">MFEQIEIDKLLLKEDTNFLSPTFPIMSQPINFLNTNYNDEQRDRFENFLNNRFQQMSADGSTKDEFDQKIRNTLSAIQCIVDNWSGKKARLLISGSLLLGTHTYDSDVDLICIVPGKSIKQTHFFGKLDTACCNQNKCSEESNSSSLYCRLCENKKVTELVQITYGTIFMLKFKFDGIPVDIPLKKTINSTKKFAPFQVIVRHYI</sequence>
<dbReference type="GO" id="GO:0005634">
    <property type="term" value="C:nucleus"/>
    <property type="evidence" value="ECO:0007669"/>
    <property type="project" value="TreeGrafter"/>
</dbReference>
<reference evidence="3" key="1">
    <citation type="submission" date="2022-11" db="UniProtKB">
        <authorList>
            <consortium name="WormBaseParasite"/>
        </authorList>
    </citation>
    <scope>IDENTIFICATION</scope>
</reference>
<evidence type="ECO:0000313" key="3">
    <source>
        <dbReference type="WBParaSite" id="Gr19_v10_g4529.t1"/>
    </source>
</evidence>
<dbReference type="Proteomes" id="UP000887572">
    <property type="component" value="Unplaced"/>
</dbReference>
<dbReference type="Pfam" id="PF01909">
    <property type="entry name" value="NTP_transf_2"/>
    <property type="match status" value="1"/>
</dbReference>
<proteinExistence type="predicted"/>